<organism evidence="3 4">
    <name type="scientific">Linum tenue</name>
    <dbReference type="NCBI Taxonomy" id="586396"/>
    <lineage>
        <taxon>Eukaryota</taxon>
        <taxon>Viridiplantae</taxon>
        <taxon>Streptophyta</taxon>
        <taxon>Embryophyta</taxon>
        <taxon>Tracheophyta</taxon>
        <taxon>Spermatophyta</taxon>
        <taxon>Magnoliopsida</taxon>
        <taxon>eudicotyledons</taxon>
        <taxon>Gunneridae</taxon>
        <taxon>Pentapetalae</taxon>
        <taxon>rosids</taxon>
        <taxon>fabids</taxon>
        <taxon>Malpighiales</taxon>
        <taxon>Linaceae</taxon>
        <taxon>Linum</taxon>
    </lineage>
</organism>
<dbReference type="SUPFAM" id="SSF50630">
    <property type="entry name" value="Acid proteases"/>
    <property type="match status" value="1"/>
</dbReference>
<dbReference type="InterPro" id="IPR032799">
    <property type="entry name" value="TAXi_C"/>
</dbReference>
<feature type="domain" description="Peptidase A1" evidence="2">
    <location>
        <begin position="1"/>
        <end position="114"/>
    </location>
</feature>
<dbReference type="InterPro" id="IPR033121">
    <property type="entry name" value="PEPTIDASE_A1"/>
</dbReference>
<feature type="non-terminal residue" evidence="3">
    <location>
        <position position="1"/>
    </location>
</feature>
<evidence type="ECO:0000313" key="4">
    <source>
        <dbReference type="Proteomes" id="UP001154282"/>
    </source>
</evidence>
<dbReference type="PANTHER" id="PTHR13683">
    <property type="entry name" value="ASPARTYL PROTEASES"/>
    <property type="match status" value="1"/>
</dbReference>
<dbReference type="AlphaFoldDB" id="A0AAV0RXE3"/>
<evidence type="ECO:0000313" key="3">
    <source>
        <dbReference type="EMBL" id="CAI0614310.1"/>
    </source>
</evidence>
<proteinExistence type="inferred from homology"/>
<dbReference type="Proteomes" id="UP001154282">
    <property type="component" value="Unassembled WGS sequence"/>
</dbReference>
<name>A0AAV0RXE3_9ROSI</name>
<dbReference type="InterPro" id="IPR001461">
    <property type="entry name" value="Aspartic_peptidase_A1"/>
</dbReference>
<keyword evidence="4" id="KW-1185">Reference proteome</keyword>
<dbReference type="InterPro" id="IPR021109">
    <property type="entry name" value="Peptidase_aspartic_dom_sf"/>
</dbReference>
<evidence type="ECO:0000256" key="1">
    <source>
        <dbReference type="ARBA" id="ARBA00007447"/>
    </source>
</evidence>
<comment type="caution">
    <text evidence="3">The sequence shown here is derived from an EMBL/GenBank/DDBJ whole genome shotgun (WGS) entry which is preliminary data.</text>
</comment>
<dbReference type="PANTHER" id="PTHR13683:SF875">
    <property type="entry name" value="EUKARYOTIC ASPARTYL PROTEASE FAMILY PROTEIN"/>
    <property type="match status" value="1"/>
</dbReference>
<dbReference type="GO" id="GO:0004190">
    <property type="term" value="F:aspartic-type endopeptidase activity"/>
    <property type="evidence" value="ECO:0007669"/>
    <property type="project" value="InterPro"/>
</dbReference>
<gene>
    <name evidence="3" type="ORF">LITE_LOCUS50313</name>
</gene>
<dbReference type="PROSITE" id="PS51767">
    <property type="entry name" value="PEPTIDASE_A1"/>
    <property type="match status" value="1"/>
</dbReference>
<accession>A0AAV0RXE3</accession>
<comment type="similarity">
    <text evidence="1">Belongs to the peptidase A1 family.</text>
</comment>
<dbReference type="GO" id="GO:0006508">
    <property type="term" value="P:proteolysis"/>
    <property type="evidence" value="ECO:0007669"/>
    <property type="project" value="InterPro"/>
</dbReference>
<reference evidence="3" key="1">
    <citation type="submission" date="2022-08" db="EMBL/GenBank/DDBJ databases">
        <authorList>
            <person name="Gutierrez-Valencia J."/>
        </authorList>
    </citation>
    <scope>NUCLEOTIDE SEQUENCE</scope>
</reference>
<dbReference type="Gene3D" id="2.40.70.10">
    <property type="entry name" value="Acid Proteases"/>
    <property type="match status" value="1"/>
</dbReference>
<sequence>TTYALLVEEAYDQFVHAVTAAVSQSATPTIRMEHQCYQVNSSVSQLFPVVSFNFKGGASLVLTPEQYLVQSAWDVAGMWCLGFWKNPRLTVLGDLVLKDRIFVYDLVHQQIGWANYNCASTANVSISREYFVNPAQWSSRSWLPLAINSVFLFVTWLR</sequence>
<evidence type="ECO:0000259" key="2">
    <source>
        <dbReference type="PROSITE" id="PS51767"/>
    </source>
</evidence>
<dbReference type="Pfam" id="PF14541">
    <property type="entry name" value="TAXi_C"/>
    <property type="match status" value="1"/>
</dbReference>
<protein>
    <recommendedName>
        <fullName evidence="2">Peptidase A1 domain-containing protein</fullName>
    </recommendedName>
</protein>
<dbReference type="EMBL" id="CAMGYJ010000011">
    <property type="protein sequence ID" value="CAI0614310.1"/>
    <property type="molecule type" value="Genomic_DNA"/>
</dbReference>